<dbReference type="PROSITE" id="PS50994">
    <property type="entry name" value="INTEGRASE"/>
    <property type="match status" value="1"/>
</dbReference>
<dbReference type="EMBL" id="BSFJ01000054">
    <property type="protein sequence ID" value="GLK74693.1"/>
    <property type="molecule type" value="Genomic_DNA"/>
</dbReference>
<dbReference type="AlphaFoldDB" id="A0A9W6JFN8"/>
<comment type="caution">
    <text evidence="2">The sequence shown here is derived from an EMBL/GenBank/DDBJ whole genome shotgun (WGS) entry which is preliminary data.</text>
</comment>
<evidence type="ECO:0000313" key="2">
    <source>
        <dbReference type="EMBL" id="GLK74693.1"/>
    </source>
</evidence>
<protein>
    <recommendedName>
        <fullName evidence="1">Integrase catalytic domain-containing protein</fullName>
    </recommendedName>
</protein>
<dbReference type="InterPro" id="IPR036397">
    <property type="entry name" value="RNaseH_sf"/>
</dbReference>
<accession>A0A9W6JFN8</accession>
<dbReference type="SUPFAM" id="SSF53098">
    <property type="entry name" value="Ribonuclease H-like"/>
    <property type="match status" value="1"/>
</dbReference>
<dbReference type="GO" id="GO:0003676">
    <property type="term" value="F:nucleic acid binding"/>
    <property type="evidence" value="ECO:0007669"/>
    <property type="project" value="InterPro"/>
</dbReference>
<dbReference type="InterPro" id="IPR012337">
    <property type="entry name" value="RNaseH-like_sf"/>
</dbReference>
<proteinExistence type="predicted"/>
<dbReference type="GO" id="GO:0015074">
    <property type="term" value="P:DNA integration"/>
    <property type="evidence" value="ECO:0007669"/>
    <property type="project" value="InterPro"/>
</dbReference>
<gene>
    <name evidence="2" type="ORF">GCM10017643_48120</name>
</gene>
<evidence type="ECO:0000313" key="3">
    <source>
        <dbReference type="Proteomes" id="UP001143370"/>
    </source>
</evidence>
<dbReference type="Proteomes" id="UP001143370">
    <property type="component" value="Unassembled WGS sequence"/>
</dbReference>
<name>A0A9W6JFN8_9HYPH</name>
<reference evidence="2" key="1">
    <citation type="journal article" date="2014" name="Int. J. Syst. Evol. Microbiol.">
        <title>Complete genome sequence of Corynebacterium casei LMG S-19264T (=DSM 44701T), isolated from a smear-ripened cheese.</title>
        <authorList>
            <consortium name="US DOE Joint Genome Institute (JGI-PGF)"/>
            <person name="Walter F."/>
            <person name="Albersmeier A."/>
            <person name="Kalinowski J."/>
            <person name="Ruckert C."/>
        </authorList>
    </citation>
    <scope>NUCLEOTIDE SEQUENCE</scope>
    <source>
        <strain evidence="2">VKM B-2484</strain>
    </source>
</reference>
<dbReference type="InterPro" id="IPR001584">
    <property type="entry name" value="Integrase_cat-core"/>
</dbReference>
<dbReference type="RefSeq" id="WP_213368057.1">
    <property type="nucleotide sequence ID" value="NZ_BSFJ01000054.1"/>
</dbReference>
<reference evidence="2" key="2">
    <citation type="submission" date="2023-01" db="EMBL/GenBank/DDBJ databases">
        <authorList>
            <person name="Sun Q."/>
            <person name="Evtushenko L."/>
        </authorList>
    </citation>
    <scope>NUCLEOTIDE SEQUENCE</scope>
    <source>
        <strain evidence="2">VKM B-2484</strain>
    </source>
</reference>
<organism evidence="2 3">
    <name type="scientific">Ancylobacter dichloromethanicus</name>
    <dbReference type="NCBI Taxonomy" id="518825"/>
    <lineage>
        <taxon>Bacteria</taxon>
        <taxon>Pseudomonadati</taxon>
        <taxon>Pseudomonadota</taxon>
        <taxon>Alphaproteobacteria</taxon>
        <taxon>Hyphomicrobiales</taxon>
        <taxon>Xanthobacteraceae</taxon>
        <taxon>Ancylobacter</taxon>
    </lineage>
</organism>
<feature type="domain" description="Integrase catalytic" evidence="1">
    <location>
        <begin position="1"/>
        <end position="114"/>
    </location>
</feature>
<dbReference type="Gene3D" id="3.30.420.10">
    <property type="entry name" value="Ribonuclease H-like superfamily/Ribonuclease H"/>
    <property type="match status" value="1"/>
</dbReference>
<keyword evidence="3" id="KW-1185">Reference proteome</keyword>
<evidence type="ECO:0000259" key="1">
    <source>
        <dbReference type="PROSITE" id="PS50994"/>
    </source>
</evidence>
<sequence>MTGMPLRHHECWVVDVKSLDVLVEGRRPWLAAVVDVRSRTMLGHYTGGSRTAAVWGAISAALTKWGAPERIVADDVRNLPEGALADLGVKVERPLAYRPSVMALAERALREVAP</sequence>